<comment type="caution">
    <text evidence="1">The sequence shown here is derived from an EMBL/GenBank/DDBJ whole genome shotgun (WGS) entry which is preliminary data.</text>
</comment>
<dbReference type="SUPFAM" id="SSF53098">
    <property type="entry name" value="Ribonuclease H-like"/>
    <property type="match status" value="1"/>
</dbReference>
<accession>A0A5C7H362</accession>
<evidence type="ECO:0000313" key="1">
    <source>
        <dbReference type="EMBL" id="TXG51398.1"/>
    </source>
</evidence>
<sequence>MQIYGVEKEKTISVLEANRSRISITPDMWTSSHQKKGFMAVTTHFIDDSWAMQNLVKKYESKFKSGDENSIYSNSSLASQLEMPNNSSKRDERLLSYDLFVSSDGPTHVKSGYDAYLEEKVLLRTKDLVEGKCK</sequence>
<dbReference type="InterPro" id="IPR052035">
    <property type="entry name" value="ZnF_BED_domain_contain"/>
</dbReference>
<proteinExistence type="predicted"/>
<dbReference type="InterPro" id="IPR012337">
    <property type="entry name" value="RNaseH-like_sf"/>
</dbReference>
<protein>
    <recommendedName>
        <fullName evidence="3">HAT C-terminal dimerisation domain-containing protein</fullName>
    </recommendedName>
</protein>
<dbReference type="PANTHER" id="PTHR46481:SF11">
    <property type="entry name" value="ZINC FINGER BED DOMAIN-CONTAINING PROTEIN RICESLEEPER 2-LIKE"/>
    <property type="match status" value="1"/>
</dbReference>
<keyword evidence="2" id="KW-1185">Reference proteome</keyword>
<evidence type="ECO:0008006" key="3">
    <source>
        <dbReference type="Google" id="ProtNLM"/>
    </source>
</evidence>
<dbReference type="Proteomes" id="UP000323000">
    <property type="component" value="Chromosome 11"/>
</dbReference>
<reference evidence="2" key="1">
    <citation type="journal article" date="2019" name="Gigascience">
        <title>De novo genome assembly of the endangered Acer yangbiense, a plant species with extremely small populations endemic to Yunnan Province, China.</title>
        <authorList>
            <person name="Yang J."/>
            <person name="Wariss H.M."/>
            <person name="Tao L."/>
            <person name="Zhang R."/>
            <person name="Yun Q."/>
            <person name="Hollingsworth P."/>
            <person name="Dao Z."/>
            <person name="Luo G."/>
            <person name="Guo H."/>
            <person name="Ma Y."/>
            <person name="Sun W."/>
        </authorList>
    </citation>
    <scope>NUCLEOTIDE SEQUENCE [LARGE SCALE GENOMIC DNA]</scope>
    <source>
        <strain evidence="2">cv. Malutang</strain>
    </source>
</reference>
<dbReference type="PANTHER" id="PTHR46481">
    <property type="entry name" value="ZINC FINGER BED DOMAIN-CONTAINING PROTEIN 4"/>
    <property type="match status" value="1"/>
</dbReference>
<dbReference type="AlphaFoldDB" id="A0A5C7H362"/>
<dbReference type="EMBL" id="VAHF01000011">
    <property type="protein sequence ID" value="TXG51398.1"/>
    <property type="molecule type" value="Genomic_DNA"/>
</dbReference>
<dbReference type="OrthoDB" id="1937726at2759"/>
<evidence type="ECO:0000313" key="2">
    <source>
        <dbReference type="Proteomes" id="UP000323000"/>
    </source>
</evidence>
<gene>
    <name evidence="1" type="ORF">EZV62_023922</name>
</gene>
<name>A0A5C7H362_9ROSI</name>
<organism evidence="1 2">
    <name type="scientific">Acer yangbiense</name>
    <dbReference type="NCBI Taxonomy" id="1000413"/>
    <lineage>
        <taxon>Eukaryota</taxon>
        <taxon>Viridiplantae</taxon>
        <taxon>Streptophyta</taxon>
        <taxon>Embryophyta</taxon>
        <taxon>Tracheophyta</taxon>
        <taxon>Spermatophyta</taxon>
        <taxon>Magnoliopsida</taxon>
        <taxon>eudicotyledons</taxon>
        <taxon>Gunneridae</taxon>
        <taxon>Pentapetalae</taxon>
        <taxon>rosids</taxon>
        <taxon>malvids</taxon>
        <taxon>Sapindales</taxon>
        <taxon>Sapindaceae</taxon>
        <taxon>Hippocastanoideae</taxon>
        <taxon>Acereae</taxon>
        <taxon>Acer</taxon>
    </lineage>
</organism>